<feature type="transmembrane region" description="Helical" evidence="2">
    <location>
        <begin position="40"/>
        <end position="69"/>
    </location>
</feature>
<feature type="transmembrane region" description="Helical" evidence="2">
    <location>
        <begin position="81"/>
        <end position="98"/>
    </location>
</feature>
<dbReference type="Proteomes" id="UP001596504">
    <property type="component" value="Unassembled WGS sequence"/>
</dbReference>
<keyword evidence="3" id="KW-0418">Kinase</keyword>
<dbReference type="InterPro" id="IPR036890">
    <property type="entry name" value="HATPase_C_sf"/>
</dbReference>
<proteinExistence type="predicted"/>
<comment type="caution">
    <text evidence="3">The sequence shown here is derived from an EMBL/GenBank/DDBJ whole genome shotgun (WGS) entry which is preliminary data.</text>
</comment>
<keyword evidence="4" id="KW-1185">Reference proteome</keyword>
<keyword evidence="2" id="KW-0812">Transmembrane</keyword>
<keyword evidence="2" id="KW-0472">Membrane</keyword>
<dbReference type="Gene3D" id="3.30.565.10">
    <property type="entry name" value="Histidine kinase-like ATPase, C-terminal domain"/>
    <property type="match status" value="1"/>
</dbReference>
<reference evidence="4" key="1">
    <citation type="journal article" date="2019" name="Int. J. Syst. Evol. Microbiol.">
        <title>The Global Catalogue of Microorganisms (GCM) 10K type strain sequencing project: providing services to taxonomists for standard genome sequencing and annotation.</title>
        <authorList>
            <consortium name="The Broad Institute Genomics Platform"/>
            <consortium name="The Broad Institute Genome Sequencing Center for Infectious Disease"/>
            <person name="Wu L."/>
            <person name="Ma J."/>
        </authorList>
    </citation>
    <scope>NUCLEOTIDE SEQUENCE [LARGE SCALE GENOMIC DNA]</scope>
    <source>
        <strain evidence="4">WLHS5</strain>
    </source>
</reference>
<feature type="region of interest" description="Disordered" evidence="1">
    <location>
        <begin position="107"/>
        <end position="132"/>
    </location>
</feature>
<evidence type="ECO:0000313" key="3">
    <source>
        <dbReference type="EMBL" id="MFC7340428.1"/>
    </source>
</evidence>
<protein>
    <submittedName>
        <fullName evidence="3">Sensor histidine kinase</fullName>
    </submittedName>
</protein>
<organism evidence="3 4">
    <name type="scientific">Saccharopolyspora griseoalba</name>
    <dbReference type="NCBI Taxonomy" id="1431848"/>
    <lineage>
        <taxon>Bacteria</taxon>
        <taxon>Bacillati</taxon>
        <taxon>Actinomycetota</taxon>
        <taxon>Actinomycetes</taxon>
        <taxon>Pseudonocardiales</taxon>
        <taxon>Pseudonocardiaceae</taxon>
        <taxon>Saccharopolyspora</taxon>
    </lineage>
</organism>
<name>A0ABW2LD85_9PSEU</name>
<accession>A0ABW2LD85</accession>
<dbReference type="EMBL" id="JBHTCJ010000001">
    <property type="protein sequence ID" value="MFC7340428.1"/>
    <property type="molecule type" value="Genomic_DNA"/>
</dbReference>
<gene>
    <name evidence="3" type="ORF">ACFQRI_03310</name>
</gene>
<evidence type="ECO:0000313" key="4">
    <source>
        <dbReference type="Proteomes" id="UP001596504"/>
    </source>
</evidence>
<evidence type="ECO:0000256" key="2">
    <source>
        <dbReference type="SAM" id="Phobius"/>
    </source>
</evidence>
<dbReference type="RefSeq" id="WP_380664224.1">
    <property type="nucleotide sequence ID" value="NZ_JBHTCJ010000001.1"/>
</dbReference>
<sequence length="248" mass="26382">MSGQRTRRIGAVAVVLLLMLWSLLLVWHDEPTGGAFIGGYLVAGVAALWLPMPGSLVLTAPYLVALYFAQTAGSQRSPGSVLLIEVGALACFLIGVYVRGGRAEGQPAVHAEHAPPEPGEADESDGAPASPDQLPVIAAEFERDTAIPCTVAVSGAGELSAEAGRTVHRVVQRALVEVRSHARPQRVRIGLEHRPAGTRLIVRDHGHLPGRPDEEALRELRDDTERLGGTLAATSTDDGTRVELWLPR</sequence>
<keyword evidence="3" id="KW-0808">Transferase</keyword>
<feature type="transmembrane region" description="Helical" evidence="2">
    <location>
        <begin position="9"/>
        <end position="28"/>
    </location>
</feature>
<keyword evidence="2" id="KW-1133">Transmembrane helix</keyword>
<dbReference type="GO" id="GO:0016301">
    <property type="term" value="F:kinase activity"/>
    <property type="evidence" value="ECO:0007669"/>
    <property type="project" value="UniProtKB-KW"/>
</dbReference>
<evidence type="ECO:0000256" key="1">
    <source>
        <dbReference type="SAM" id="MobiDB-lite"/>
    </source>
</evidence>